<dbReference type="Proteomes" id="UP000586095">
    <property type="component" value="Unassembled WGS sequence"/>
</dbReference>
<dbReference type="AlphaFoldDB" id="A0A852RDF0"/>
<feature type="domain" description="Aminoglycoside phosphotransferase" evidence="1">
    <location>
        <begin position="108"/>
        <end position="175"/>
    </location>
</feature>
<comment type="caution">
    <text evidence="2">The sequence shown here is derived from an EMBL/GenBank/DDBJ whole genome shotgun (WGS) entry which is preliminary data.</text>
</comment>
<dbReference type="InterPro" id="IPR011009">
    <property type="entry name" value="Kinase-like_dom_sf"/>
</dbReference>
<sequence>METEIPLTGGNATIGVVRVGDTVRKPWTAHSAGVQDFMARLREHGVDLPAPLGRDERGRQSAEFVPGTLAMHAGPLSLPELARVGALVREIHDASADIGATGTRLGEPLLPVSGADLPCHCDLAPWNLVMGERWVFIDWDGAALSTRAWDLAYAAQTFTLNDAAQPVATAAERLRAIVDGYAADLDLRANLLAALAPRTWAMHDMLAAAHREGTEPWGTMYAEGHGAHWRASAEYVERNAAVWRAALMS</sequence>
<accession>A0A852RDF0</accession>
<keyword evidence="3" id="KW-1185">Reference proteome</keyword>
<reference evidence="2 3" key="1">
    <citation type="submission" date="2020-07" db="EMBL/GenBank/DDBJ databases">
        <title>Sequencing the genomes of 1000 actinobacteria strains.</title>
        <authorList>
            <person name="Klenk H.-P."/>
        </authorList>
    </citation>
    <scope>NUCLEOTIDE SEQUENCE [LARGE SCALE GENOMIC DNA]</scope>
    <source>
        <strain evidence="2 3">DSM 17380</strain>
    </source>
</reference>
<evidence type="ECO:0000259" key="1">
    <source>
        <dbReference type="Pfam" id="PF01636"/>
    </source>
</evidence>
<name>A0A852RDF0_9MICO</name>
<gene>
    <name evidence="2" type="ORF">BJ960_002219</name>
</gene>
<dbReference type="InterPro" id="IPR002575">
    <property type="entry name" value="Aminoglycoside_PTrfase"/>
</dbReference>
<dbReference type="RefSeq" id="WP_185987334.1">
    <property type="nucleotide sequence ID" value="NZ_BAAALZ010000001.1"/>
</dbReference>
<protein>
    <submittedName>
        <fullName evidence="2">tRNA A-37 threonylcarbamoyl transferase component Bud32</fullName>
    </submittedName>
</protein>
<evidence type="ECO:0000313" key="3">
    <source>
        <dbReference type="Proteomes" id="UP000586095"/>
    </source>
</evidence>
<evidence type="ECO:0000313" key="2">
    <source>
        <dbReference type="EMBL" id="NYD27416.1"/>
    </source>
</evidence>
<dbReference type="SUPFAM" id="SSF56112">
    <property type="entry name" value="Protein kinase-like (PK-like)"/>
    <property type="match status" value="1"/>
</dbReference>
<keyword evidence="2" id="KW-0808">Transferase</keyword>
<organism evidence="2 3">
    <name type="scientific">Leucobacter aridicollis</name>
    <dbReference type="NCBI Taxonomy" id="283878"/>
    <lineage>
        <taxon>Bacteria</taxon>
        <taxon>Bacillati</taxon>
        <taxon>Actinomycetota</taxon>
        <taxon>Actinomycetes</taxon>
        <taxon>Micrococcales</taxon>
        <taxon>Microbacteriaceae</taxon>
        <taxon>Leucobacter</taxon>
    </lineage>
</organism>
<proteinExistence type="predicted"/>
<dbReference type="Gene3D" id="3.90.1200.10">
    <property type="match status" value="1"/>
</dbReference>
<dbReference type="EMBL" id="JACCBD010000001">
    <property type="protein sequence ID" value="NYD27416.1"/>
    <property type="molecule type" value="Genomic_DNA"/>
</dbReference>
<dbReference type="GO" id="GO:0016740">
    <property type="term" value="F:transferase activity"/>
    <property type="evidence" value="ECO:0007669"/>
    <property type="project" value="UniProtKB-KW"/>
</dbReference>
<dbReference type="Pfam" id="PF01636">
    <property type="entry name" value="APH"/>
    <property type="match status" value="1"/>
</dbReference>